<dbReference type="SUPFAM" id="SSF52058">
    <property type="entry name" value="L domain-like"/>
    <property type="match status" value="1"/>
</dbReference>
<dbReference type="eggNOG" id="COG4886">
    <property type="taxonomic scope" value="Bacteria"/>
</dbReference>
<dbReference type="InterPro" id="IPR032675">
    <property type="entry name" value="LRR_dom_sf"/>
</dbReference>
<feature type="region of interest" description="Disordered" evidence="1">
    <location>
        <begin position="16"/>
        <end position="102"/>
    </location>
</feature>
<feature type="compositionally biased region" description="Basic and acidic residues" evidence="1">
    <location>
        <begin position="42"/>
        <end position="59"/>
    </location>
</feature>
<feature type="domain" description="S-layer protein C-terminal" evidence="3">
    <location>
        <begin position="624"/>
        <end position="674"/>
    </location>
</feature>
<dbReference type="Proteomes" id="UP000051248">
    <property type="component" value="Unassembled WGS sequence"/>
</dbReference>
<organism evidence="4 5">
    <name type="scientific">Companilactobacillus nodensis DSM 19682 = JCM 14932 = NBRC 107160</name>
    <dbReference type="NCBI Taxonomy" id="1423775"/>
    <lineage>
        <taxon>Bacteria</taxon>
        <taxon>Bacillati</taxon>
        <taxon>Bacillota</taxon>
        <taxon>Bacilli</taxon>
        <taxon>Lactobacillales</taxon>
        <taxon>Lactobacillaceae</taxon>
        <taxon>Companilactobacillus</taxon>
    </lineage>
</organism>
<dbReference type="InterPro" id="IPR005046">
    <property type="entry name" value="DUF285"/>
</dbReference>
<evidence type="ECO:0000313" key="5">
    <source>
        <dbReference type="Proteomes" id="UP000051248"/>
    </source>
</evidence>
<protein>
    <recommendedName>
        <fullName evidence="3">S-layer protein C-terminal domain-containing protein</fullName>
    </recommendedName>
</protein>
<feature type="signal peptide" evidence="2">
    <location>
        <begin position="1"/>
        <end position="22"/>
    </location>
</feature>
<dbReference type="STRING" id="1423775.FD03_GL001477"/>
<sequence length="745" mass="81885">MSSLAFASGLVFLGASTTNVSADPVDDTTDTQSNTEQVVEQPAEKTDPKVVPQDTKDTGNDGVQANADTPQTPQKDEIEPVDNQSESLDQTGQKQNVEPAETNTNIAEGQLDTDDNTGSKWYIDSDKTLHIGAGTVSSVKASPSNKNPWENQVDNISKVSFDDKCTGGDSLENLFSGLSNLVEVDNIGNLDVSKTSKMTNMFENTNIENLDISSWKIKPGADLSGMFKNHKSLNKVNLDGMVFVDNDLTGMFENCNNLSSVTMNGTSFSGAMNYSVMFQYDYNLKYLDLRGFDMTNPKSKFDGMLALDFLEKVWIGSKTVLCNDGQGTSAELNYNDGSSGGDNFTVFKGWKGTDGVIHYGSDQPEYLDHLYDSVEAAATNGDTYWEAVPIAKVKYIVNYYDASDDSQKTLFTTTGSNYEGENIPLTEETTFLGFMPVDKDQLGSIDLAAVKSESDLVQTFEIPIVRTAISTANLVYTENGGTKREIPIRGGYDFVSDLSKFEDALFPKGTINLDKTTFDIFTTLKGQEYPIMSGKFTDPADDNETIASYLGLKEGCSSKEFASALGKFITELGSNYYSETVNLNIVYNESMSSNTGTHHHSHGSSSPATNKGITIKQTQDVATMTKTVNAYNKLGNVVTNRALAANTGWISDEKYTLNDESYYRVATDEYVKTSDVYVYVPQRNIVRVHDDQIGYLVNAEGNKVTNRALQSSTDWITDRYTMINGEKYYRVATNEFVNESYVSLV</sequence>
<name>A0A0R1KGQ5_9LACO</name>
<dbReference type="Pfam" id="PF03382">
    <property type="entry name" value="DUF285"/>
    <property type="match status" value="1"/>
</dbReference>
<feature type="domain" description="S-layer protein C-terminal" evidence="3">
    <location>
        <begin position="695"/>
        <end position="738"/>
    </location>
</feature>
<accession>A0A0R1KGQ5</accession>
<dbReference type="Pfam" id="PF03217">
    <property type="entry name" value="SlpA"/>
    <property type="match status" value="2"/>
</dbReference>
<gene>
    <name evidence="4" type="ORF">FD03_GL001477</name>
</gene>
<feature type="chain" id="PRO_5006406646" description="S-layer protein C-terminal domain-containing protein" evidence="2">
    <location>
        <begin position="23"/>
        <end position="745"/>
    </location>
</feature>
<dbReference type="InterPro" id="IPR024968">
    <property type="entry name" value="SlpA_C_lactobacillus"/>
</dbReference>
<reference evidence="4 5" key="1">
    <citation type="journal article" date="2015" name="Genome Announc.">
        <title>Expanding the biotechnology potential of lactobacilli through comparative genomics of 213 strains and associated genera.</title>
        <authorList>
            <person name="Sun Z."/>
            <person name="Harris H.M."/>
            <person name="McCann A."/>
            <person name="Guo C."/>
            <person name="Argimon S."/>
            <person name="Zhang W."/>
            <person name="Yang X."/>
            <person name="Jeffery I.B."/>
            <person name="Cooney J.C."/>
            <person name="Kagawa T.F."/>
            <person name="Liu W."/>
            <person name="Song Y."/>
            <person name="Salvetti E."/>
            <person name="Wrobel A."/>
            <person name="Rasinkangas P."/>
            <person name="Parkhill J."/>
            <person name="Rea M.C."/>
            <person name="O'Sullivan O."/>
            <person name="Ritari J."/>
            <person name="Douillard F.P."/>
            <person name="Paul Ross R."/>
            <person name="Yang R."/>
            <person name="Briner A.E."/>
            <person name="Felis G.E."/>
            <person name="de Vos W.M."/>
            <person name="Barrangou R."/>
            <person name="Klaenhammer T.R."/>
            <person name="Caufield P.W."/>
            <person name="Cui Y."/>
            <person name="Zhang H."/>
            <person name="O'Toole P.W."/>
        </authorList>
    </citation>
    <scope>NUCLEOTIDE SEQUENCE [LARGE SCALE GENOMIC DNA]</scope>
    <source>
        <strain evidence="4 5">DSM 19682</strain>
    </source>
</reference>
<evidence type="ECO:0000259" key="3">
    <source>
        <dbReference type="Pfam" id="PF03217"/>
    </source>
</evidence>
<feature type="compositionally biased region" description="Polar residues" evidence="1">
    <location>
        <begin position="61"/>
        <end position="73"/>
    </location>
</feature>
<evidence type="ECO:0000256" key="1">
    <source>
        <dbReference type="SAM" id="MobiDB-lite"/>
    </source>
</evidence>
<keyword evidence="2" id="KW-0732">Signal</keyword>
<dbReference type="Gene3D" id="3.80.10.10">
    <property type="entry name" value="Ribonuclease Inhibitor"/>
    <property type="match status" value="1"/>
</dbReference>
<dbReference type="AlphaFoldDB" id="A0A0R1KGQ5"/>
<evidence type="ECO:0000313" key="4">
    <source>
        <dbReference type="EMBL" id="KRK79114.1"/>
    </source>
</evidence>
<keyword evidence="5" id="KW-1185">Reference proteome</keyword>
<dbReference type="EMBL" id="AZDZ01000019">
    <property type="protein sequence ID" value="KRK79114.1"/>
    <property type="molecule type" value="Genomic_DNA"/>
</dbReference>
<dbReference type="PATRIC" id="fig|1423775.4.peg.1506"/>
<comment type="caution">
    <text evidence="4">The sequence shown here is derived from an EMBL/GenBank/DDBJ whole genome shotgun (WGS) entry which is preliminary data.</text>
</comment>
<proteinExistence type="predicted"/>
<feature type="compositionally biased region" description="Polar residues" evidence="1">
    <location>
        <begin position="82"/>
        <end position="102"/>
    </location>
</feature>
<evidence type="ECO:0000256" key="2">
    <source>
        <dbReference type="SAM" id="SignalP"/>
    </source>
</evidence>